<evidence type="ECO:0000256" key="1">
    <source>
        <dbReference type="SAM" id="MobiDB-lite"/>
    </source>
</evidence>
<sequence>MDHNLSENLANLEKIFDSRLRQYDEKLQKVTTGSNVVNPDIAALSREFYEFKNFIFDALKAIKQQLQLLTASHDRHETAMRRKVLLFHGIPESQNSNPTEEVQQVIAHKLKLNEFNSEGLVVCHRLGSSSSKTRPILVRFNDYEHRHLIWENKSALKGSGVTISEFLTRNRHSIFMAARRHFGIKNCWSSDGKIIICLPNKSRRRIETESELHSLIELFPSSACDNTSEANPIASAASSKTPNEVSARGVKKTKRRV</sequence>
<protein>
    <submittedName>
        <fullName evidence="2">Uncharacterized protein</fullName>
    </submittedName>
</protein>
<organism evidence="2 3">
    <name type="scientific">Diatraea saccharalis</name>
    <name type="common">sugarcane borer</name>
    <dbReference type="NCBI Taxonomy" id="40085"/>
    <lineage>
        <taxon>Eukaryota</taxon>
        <taxon>Metazoa</taxon>
        <taxon>Ecdysozoa</taxon>
        <taxon>Arthropoda</taxon>
        <taxon>Hexapoda</taxon>
        <taxon>Insecta</taxon>
        <taxon>Pterygota</taxon>
        <taxon>Neoptera</taxon>
        <taxon>Endopterygota</taxon>
        <taxon>Lepidoptera</taxon>
        <taxon>Glossata</taxon>
        <taxon>Ditrysia</taxon>
        <taxon>Pyraloidea</taxon>
        <taxon>Crambidae</taxon>
        <taxon>Crambinae</taxon>
        <taxon>Diatraea</taxon>
    </lineage>
</organism>
<dbReference type="Gene3D" id="3.30.70.1820">
    <property type="entry name" value="L1 transposable element, RRM domain"/>
    <property type="match status" value="1"/>
</dbReference>
<reference evidence="2" key="1">
    <citation type="submission" date="2021-12" db="EMBL/GenBank/DDBJ databases">
        <authorList>
            <person name="King R."/>
        </authorList>
    </citation>
    <scope>NUCLEOTIDE SEQUENCE</scope>
</reference>
<evidence type="ECO:0000313" key="3">
    <source>
        <dbReference type="Proteomes" id="UP001153714"/>
    </source>
</evidence>
<keyword evidence="3" id="KW-1185">Reference proteome</keyword>
<dbReference type="AlphaFoldDB" id="A0A9N9R1L4"/>
<feature type="compositionally biased region" description="Polar residues" evidence="1">
    <location>
        <begin position="230"/>
        <end position="244"/>
    </location>
</feature>
<dbReference type="Proteomes" id="UP001153714">
    <property type="component" value="Chromosome 18"/>
</dbReference>
<dbReference type="OrthoDB" id="7481777at2759"/>
<evidence type="ECO:0000313" key="2">
    <source>
        <dbReference type="EMBL" id="CAG9787696.1"/>
    </source>
</evidence>
<name>A0A9N9R1L4_9NEOP</name>
<dbReference type="EMBL" id="OU893349">
    <property type="protein sequence ID" value="CAG9787696.1"/>
    <property type="molecule type" value="Genomic_DNA"/>
</dbReference>
<accession>A0A9N9R1L4</accession>
<proteinExistence type="predicted"/>
<gene>
    <name evidence="2" type="ORF">DIATSA_LOCUS5558</name>
</gene>
<reference evidence="2" key="2">
    <citation type="submission" date="2022-10" db="EMBL/GenBank/DDBJ databases">
        <authorList>
            <consortium name="ENA_rothamsted_submissions"/>
            <consortium name="culmorum"/>
            <person name="King R."/>
        </authorList>
    </citation>
    <scope>NUCLEOTIDE SEQUENCE</scope>
</reference>
<feature type="region of interest" description="Disordered" evidence="1">
    <location>
        <begin position="230"/>
        <end position="257"/>
    </location>
</feature>